<dbReference type="EnsemblPlants" id="EMT31797">
    <property type="protein sequence ID" value="EMT31797"/>
    <property type="gene ID" value="F775_43680"/>
</dbReference>
<name>M8CVY5_AEGTA</name>
<sequence>MRHLLTHRRSMAVLKDTFAHHFEVVAILAGLFVFVVLVTPSPPVQGSLRPPSVCVAPYVYYERIGMIQPYLLFSILVSGLLTSSLKRRTAAADAPPPTLWIRAYGMLALLLSFVSILLLAVLASYMAQVRFGHNSGSKTDPMDRDDLVKEENFDSGNDALDDEELALLIAINPLTDIMI</sequence>
<organism evidence="1">
    <name type="scientific">Aegilops tauschii</name>
    <name type="common">Tausch's goatgrass</name>
    <name type="synonym">Aegilops squarrosa</name>
    <dbReference type="NCBI Taxonomy" id="37682"/>
    <lineage>
        <taxon>Eukaryota</taxon>
        <taxon>Viridiplantae</taxon>
        <taxon>Streptophyta</taxon>
        <taxon>Embryophyta</taxon>
        <taxon>Tracheophyta</taxon>
        <taxon>Spermatophyta</taxon>
        <taxon>Magnoliopsida</taxon>
        <taxon>Liliopsida</taxon>
        <taxon>Poales</taxon>
        <taxon>Poaceae</taxon>
        <taxon>BOP clade</taxon>
        <taxon>Pooideae</taxon>
        <taxon>Triticodae</taxon>
        <taxon>Triticeae</taxon>
        <taxon>Triticinae</taxon>
        <taxon>Aegilops</taxon>
    </lineage>
</organism>
<reference evidence="1" key="1">
    <citation type="submission" date="2015-06" db="UniProtKB">
        <authorList>
            <consortium name="EnsemblPlants"/>
        </authorList>
    </citation>
    <scope>IDENTIFICATION</scope>
</reference>
<evidence type="ECO:0000313" key="1">
    <source>
        <dbReference type="EnsemblPlants" id="EMT31797"/>
    </source>
</evidence>
<proteinExistence type="predicted"/>
<protein>
    <submittedName>
        <fullName evidence="1">Uncharacterized protein</fullName>
    </submittedName>
</protein>
<accession>M8CVY5</accession>
<dbReference type="AlphaFoldDB" id="M8CVY5"/>